<reference evidence="2 3" key="1">
    <citation type="submission" date="2019-12" db="EMBL/GenBank/DDBJ databases">
        <title>Chromosome-level assembly of the Caenorhabditis remanei genome.</title>
        <authorList>
            <person name="Teterina A.A."/>
            <person name="Willis J.H."/>
            <person name="Phillips P.C."/>
        </authorList>
    </citation>
    <scope>NUCLEOTIDE SEQUENCE [LARGE SCALE GENOMIC DNA]</scope>
    <source>
        <strain evidence="2 3">PX506</strain>
        <tissue evidence="2">Whole organism</tissue>
    </source>
</reference>
<dbReference type="GeneID" id="9827424"/>
<dbReference type="PROSITE" id="PS50092">
    <property type="entry name" value="TSP1"/>
    <property type="match status" value="1"/>
</dbReference>
<sequence length="301" mass="32899">MSLQMMKAILFVSSLICVNAAFPPCDAGRKCPPGGIWGEWATEGNGVCKLECGSCAELFQTRTCLSSEIPECICTGISSRFIPCNMQTCQYPIQKSCCIPYVPMVINGTMMCGPVPKTIKEPAVSCCPVGGLWSDYSTGYQRINNQWVRTRRCLSESVGCPCIGDPTTGSSNCPCVQPPSAASACPSIPNGRPSTMKNLAIQHESCTATLEMINHNNFPGSPFCSSLRELNVVYPYVALLIMVEVDGGCTYDYVSECINVNKRQSTEASFTCNTETRNWIYDYTGKEIRSYVQGAYITVYH</sequence>
<name>A0A6A5GNX7_CAERE</name>
<evidence type="ECO:0000313" key="3">
    <source>
        <dbReference type="Proteomes" id="UP000483820"/>
    </source>
</evidence>
<dbReference type="RefSeq" id="XP_003089824.2">
    <property type="nucleotide sequence ID" value="XM_003089776.2"/>
</dbReference>
<dbReference type="CTD" id="9827424"/>
<dbReference type="Proteomes" id="UP000483820">
    <property type="component" value="Chromosome IV"/>
</dbReference>
<dbReference type="InterPro" id="IPR000884">
    <property type="entry name" value="TSP1_rpt"/>
</dbReference>
<feature type="signal peptide" evidence="1">
    <location>
        <begin position="1"/>
        <end position="20"/>
    </location>
</feature>
<evidence type="ECO:0000256" key="1">
    <source>
        <dbReference type="SAM" id="SignalP"/>
    </source>
</evidence>
<dbReference type="EMBL" id="WUAV01000004">
    <property type="protein sequence ID" value="KAF1757128.1"/>
    <property type="molecule type" value="Genomic_DNA"/>
</dbReference>
<dbReference type="PANTHER" id="PTHR31936:SF5">
    <property type="entry name" value="VENOM PROTEIN"/>
    <property type="match status" value="1"/>
</dbReference>
<keyword evidence="1" id="KW-0732">Signal</keyword>
<dbReference type="AlphaFoldDB" id="A0A6A5GNX7"/>
<protein>
    <submittedName>
        <fullName evidence="2">Uncharacterized protein</fullName>
    </submittedName>
</protein>
<comment type="caution">
    <text evidence="2">The sequence shown here is derived from an EMBL/GenBank/DDBJ whole genome shotgun (WGS) entry which is preliminary data.</text>
</comment>
<accession>A0A6A5GNX7</accession>
<evidence type="ECO:0000313" key="2">
    <source>
        <dbReference type="EMBL" id="KAF1757128.1"/>
    </source>
</evidence>
<feature type="chain" id="PRO_5025365271" evidence="1">
    <location>
        <begin position="21"/>
        <end position="301"/>
    </location>
</feature>
<organism evidence="2 3">
    <name type="scientific">Caenorhabditis remanei</name>
    <name type="common">Caenorhabditis vulgaris</name>
    <dbReference type="NCBI Taxonomy" id="31234"/>
    <lineage>
        <taxon>Eukaryota</taxon>
        <taxon>Metazoa</taxon>
        <taxon>Ecdysozoa</taxon>
        <taxon>Nematoda</taxon>
        <taxon>Chromadorea</taxon>
        <taxon>Rhabditida</taxon>
        <taxon>Rhabditina</taxon>
        <taxon>Rhabditomorpha</taxon>
        <taxon>Rhabditoidea</taxon>
        <taxon>Rhabditidae</taxon>
        <taxon>Peloderinae</taxon>
        <taxon>Caenorhabditis</taxon>
    </lineage>
</organism>
<proteinExistence type="predicted"/>
<dbReference type="KEGG" id="crq:GCK72_013583"/>
<dbReference type="PANTHER" id="PTHR31936">
    <property type="entry name" value="PROTEIN CBG18744"/>
    <property type="match status" value="1"/>
</dbReference>
<gene>
    <name evidence="2" type="ORF">GCK72_013583</name>
</gene>